<evidence type="ECO:0000313" key="2">
    <source>
        <dbReference type="Proteomes" id="UP000318529"/>
    </source>
</evidence>
<accession>A0A560BUW4</accession>
<evidence type="ECO:0000313" key="1">
    <source>
        <dbReference type="EMBL" id="TWA76417.1"/>
    </source>
</evidence>
<reference evidence="1 2" key="1">
    <citation type="submission" date="2019-06" db="EMBL/GenBank/DDBJ databases">
        <title>Genomic Encyclopedia of Type Strains, Phase IV (KMG-V): Genome sequencing to study the core and pangenomes of soil and plant-associated prokaryotes.</title>
        <authorList>
            <person name="Whitman W."/>
        </authorList>
    </citation>
    <scope>NUCLEOTIDE SEQUENCE [LARGE SCALE GENOMIC DNA]</scope>
    <source>
        <strain evidence="1 2">BR 11650</strain>
    </source>
</reference>
<dbReference type="EMBL" id="VITH01000019">
    <property type="protein sequence ID" value="TWA76417.1"/>
    <property type="molecule type" value="Genomic_DNA"/>
</dbReference>
<proteinExistence type="predicted"/>
<sequence>MALVTIVLDDERWGGMPEADALDCIMTDLEENGPRPGNGVQVVSVAFGAPATVDHLPTEEERAAWRREYDELRAPIRATRLAEKEAKRARILERRRERRRELRLQAAQKAA</sequence>
<organism evidence="1 2">
    <name type="scientific">Azospirillum brasilense</name>
    <dbReference type="NCBI Taxonomy" id="192"/>
    <lineage>
        <taxon>Bacteria</taxon>
        <taxon>Pseudomonadati</taxon>
        <taxon>Pseudomonadota</taxon>
        <taxon>Alphaproteobacteria</taxon>
        <taxon>Rhodospirillales</taxon>
        <taxon>Azospirillaceae</taxon>
        <taxon>Azospirillum</taxon>
    </lineage>
</organism>
<name>A0A560BUW4_AZOBR</name>
<dbReference type="AlphaFoldDB" id="A0A560BUW4"/>
<dbReference type="Proteomes" id="UP000318529">
    <property type="component" value="Unassembled WGS sequence"/>
</dbReference>
<gene>
    <name evidence="1" type="ORF">FBZ83_11968</name>
</gene>
<comment type="caution">
    <text evidence="1">The sequence shown here is derived from an EMBL/GenBank/DDBJ whole genome shotgun (WGS) entry which is preliminary data.</text>
</comment>
<protein>
    <submittedName>
        <fullName evidence="1">Uncharacterized protein</fullName>
    </submittedName>
</protein>
<dbReference type="RefSeq" id="WP_145690048.1">
    <property type="nucleotide sequence ID" value="NZ_VITH01000019.1"/>
</dbReference>